<feature type="region of interest" description="Disordered" evidence="1">
    <location>
        <begin position="138"/>
        <end position="220"/>
    </location>
</feature>
<evidence type="ECO:0000256" key="1">
    <source>
        <dbReference type="SAM" id="MobiDB-lite"/>
    </source>
</evidence>
<proteinExistence type="predicted"/>
<reference evidence="2 3" key="1">
    <citation type="journal article" date="2018" name="BMC Genomics">
        <title>Comparative genome analyses reveal sequence features reflecting distinct modes of host-adaptation between dicot and monocot powdery mildew.</title>
        <authorList>
            <person name="Wu Y."/>
            <person name="Ma X."/>
            <person name="Pan Z."/>
            <person name="Kale S.D."/>
            <person name="Song Y."/>
            <person name="King H."/>
            <person name="Zhang Q."/>
            <person name="Presley C."/>
            <person name="Deng X."/>
            <person name="Wei C.I."/>
            <person name="Xiao S."/>
        </authorList>
    </citation>
    <scope>NUCLEOTIDE SEQUENCE [LARGE SCALE GENOMIC DNA]</scope>
    <source>
        <strain evidence="2">UCSC1</strain>
    </source>
</reference>
<organism evidence="2 3">
    <name type="scientific">Golovinomyces cichoracearum</name>
    <dbReference type="NCBI Taxonomy" id="62708"/>
    <lineage>
        <taxon>Eukaryota</taxon>
        <taxon>Fungi</taxon>
        <taxon>Dikarya</taxon>
        <taxon>Ascomycota</taxon>
        <taxon>Pezizomycotina</taxon>
        <taxon>Leotiomycetes</taxon>
        <taxon>Erysiphales</taxon>
        <taxon>Erysiphaceae</taxon>
        <taxon>Golovinomyces</taxon>
    </lineage>
</organism>
<dbReference type="Proteomes" id="UP000285405">
    <property type="component" value="Unassembled WGS sequence"/>
</dbReference>
<gene>
    <name evidence="2" type="ORF">GcC1_207042</name>
</gene>
<name>A0A420HBW7_9PEZI</name>
<accession>A0A420HBW7</accession>
<dbReference type="EMBL" id="MCBR01020784">
    <property type="protein sequence ID" value="RKF54932.1"/>
    <property type="molecule type" value="Genomic_DNA"/>
</dbReference>
<protein>
    <submittedName>
        <fullName evidence="2">Uncharacterized protein</fullName>
    </submittedName>
</protein>
<evidence type="ECO:0000313" key="3">
    <source>
        <dbReference type="Proteomes" id="UP000285405"/>
    </source>
</evidence>
<evidence type="ECO:0000313" key="2">
    <source>
        <dbReference type="EMBL" id="RKF54932.1"/>
    </source>
</evidence>
<dbReference type="AlphaFoldDB" id="A0A420HBW7"/>
<comment type="caution">
    <text evidence="2">The sequence shown here is derived from an EMBL/GenBank/DDBJ whole genome shotgun (WGS) entry which is preliminary data.</text>
</comment>
<feature type="compositionally biased region" description="Polar residues" evidence="1">
    <location>
        <begin position="173"/>
        <end position="200"/>
    </location>
</feature>
<dbReference type="OrthoDB" id="3564804at2759"/>
<feature type="compositionally biased region" description="Low complexity" evidence="1">
    <location>
        <begin position="151"/>
        <end position="165"/>
    </location>
</feature>
<sequence length="267" mass="30526">MASTPSNQQQQDDIAYIRESFGALSMMTNLRLLDRKLFDHPEVDVNNIDKDRATHFIANRISAYNRVADVEEDLFYNFKEDFEDWTPDAFKVASKDILKDLKTFLRSRGVYTGHKNLPHHAALMITLKASEPIQWPANDPKPQYLSPEYLQPQQKSSSPSISQPIMGVDTKSKNPSQPQNTSTRQSQSVYPQQEAINTSRSSKDVRAMPDFDSSTAPPHPQAMIYQNQQLYPQQPLIPHVDPYNAIPPLPIPNEPMGQKPKIRWQRI</sequence>